<dbReference type="InterPro" id="IPR009057">
    <property type="entry name" value="Homeodomain-like_sf"/>
</dbReference>
<dbReference type="GO" id="GO:0005634">
    <property type="term" value="C:nucleus"/>
    <property type="evidence" value="ECO:0007669"/>
    <property type="project" value="TreeGrafter"/>
</dbReference>
<dbReference type="CDD" id="cd00167">
    <property type="entry name" value="SANT"/>
    <property type="match status" value="2"/>
</dbReference>
<feature type="domain" description="Myb-like" evidence="1">
    <location>
        <begin position="178"/>
        <end position="228"/>
    </location>
</feature>
<dbReference type="AlphaFoldDB" id="A0AAU9JQ75"/>
<dbReference type="PANTHER" id="PTHR45614">
    <property type="entry name" value="MYB PROTEIN-RELATED"/>
    <property type="match status" value="1"/>
</dbReference>
<name>A0AAU9JQ75_9CILI</name>
<gene>
    <name evidence="3" type="ORF">BSTOLATCC_MIC32959</name>
</gene>
<keyword evidence="4" id="KW-1185">Reference proteome</keyword>
<comment type="caution">
    <text evidence="3">The sequence shown here is derived from an EMBL/GenBank/DDBJ whole genome shotgun (WGS) entry which is preliminary data.</text>
</comment>
<dbReference type="PROSITE" id="PS51294">
    <property type="entry name" value="HTH_MYB"/>
    <property type="match status" value="2"/>
</dbReference>
<evidence type="ECO:0000313" key="4">
    <source>
        <dbReference type="Proteomes" id="UP001162131"/>
    </source>
</evidence>
<dbReference type="EMBL" id="CAJZBQ010000033">
    <property type="protein sequence ID" value="CAG9323054.1"/>
    <property type="molecule type" value="Genomic_DNA"/>
</dbReference>
<dbReference type="InterPro" id="IPR017930">
    <property type="entry name" value="Myb_dom"/>
</dbReference>
<dbReference type="GO" id="GO:0000978">
    <property type="term" value="F:RNA polymerase II cis-regulatory region sequence-specific DNA binding"/>
    <property type="evidence" value="ECO:0007669"/>
    <property type="project" value="TreeGrafter"/>
</dbReference>
<evidence type="ECO:0000259" key="2">
    <source>
        <dbReference type="PROSITE" id="PS51294"/>
    </source>
</evidence>
<dbReference type="Gene3D" id="1.10.10.60">
    <property type="entry name" value="Homeodomain-like"/>
    <property type="match status" value="2"/>
</dbReference>
<evidence type="ECO:0000313" key="3">
    <source>
        <dbReference type="EMBL" id="CAG9323054.1"/>
    </source>
</evidence>
<dbReference type="GO" id="GO:0000981">
    <property type="term" value="F:DNA-binding transcription factor activity, RNA polymerase II-specific"/>
    <property type="evidence" value="ECO:0007669"/>
    <property type="project" value="TreeGrafter"/>
</dbReference>
<dbReference type="InterPro" id="IPR001005">
    <property type="entry name" value="SANT/Myb"/>
</dbReference>
<evidence type="ECO:0008006" key="5">
    <source>
        <dbReference type="Google" id="ProtNLM"/>
    </source>
</evidence>
<feature type="domain" description="Myb-like" evidence="1">
    <location>
        <begin position="119"/>
        <end position="177"/>
    </location>
</feature>
<dbReference type="PROSITE" id="PS50090">
    <property type="entry name" value="MYB_LIKE"/>
    <property type="match status" value="2"/>
</dbReference>
<dbReference type="InterPro" id="IPR050560">
    <property type="entry name" value="MYB_TF"/>
</dbReference>
<dbReference type="SMART" id="SM00717">
    <property type="entry name" value="SANT"/>
    <property type="match status" value="3"/>
</dbReference>
<dbReference type="Pfam" id="PF13921">
    <property type="entry name" value="Myb_DNA-bind_6"/>
    <property type="match status" value="1"/>
</dbReference>
<dbReference type="SUPFAM" id="SSF46689">
    <property type="entry name" value="Homeodomain-like"/>
    <property type="match status" value="2"/>
</dbReference>
<sequence length="300" mass="34436">MNPQQGFKYIIPRVNYAPMNCGLLMSFIPVYAHPFSAPVLTHPQPLQPQNQILTESKPKYKRTWKREQIEKLYVMAQEYCEKNDKKLEDLTHLDFLEIAKFTDKTPEQCQAKIYEIMTSGTLRSGIWSDAEDELLKQLLLTKTVKWGLVANELNTKIHKNIKIRTGKQCKERWNNHLNPNINRGDWSQSEDLKLLELHKEHGNHWSLIAKGIVTRTESAIKNRIKSLKNKEMQDLSALSNPSSLIDRLIVKKKMDIPVQCSIEEPVSPQSGIKLRKASGDRLSFSGFSLELASTQDNNLG</sequence>
<organism evidence="3 4">
    <name type="scientific">Blepharisma stoltei</name>
    <dbReference type="NCBI Taxonomy" id="1481888"/>
    <lineage>
        <taxon>Eukaryota</taxon>
        <taxon>Sar</taxon>
        <taxon>Alveolata</taxon>
        <taxon>Ciliophora</taxon>
        <taxon>Postciliodesmatophora</taxon>
        <taxon>Heterotrichea</taxon>
        <taxon>Heterotrichida</taxon>
        <taxon>Blepharismidae</taxon>
        <taxon>Blepharisma</taxon>
    </lineage>
</organism>
<evidence type="ECO:0000259" key="1">
    <source>
        <dbReference type="PROSITE" id="PS50090"/>
    </source>
</evidence>
<reference evidence="3" key="1">
    <citation type="submission" date="2021-09" db="EMBL/GenBank/DDBJ databases">
        <authorList>
            <consortium name="AG Swart"/>
            <person name="Singh M."/>
            <person name="Singh A."/>
            <person name="Seah K."/>
            <person name="Emmerich C."/>
        </authorList>
    </citation>
    <scope>NUCLEOTIDE SEQUENCE</scope>
    <source>
        <strain evidence="3">ATCC30299</strain>
    </source>
</reference>
<feature type="domain" description="HTH myb-type" evidence="2">
    <location>
        <begin position="121"/>
        <end position="177"/>
    </location>
</feature>
<protein>
    <recommendedName>
        <fullName evidence="5">Myb-like DNA-binding domain containing protein</fullName>
    </recommendedName>
</protein>
<accession>A0AAU9JQ75</accession>
<dbReference type="PANTHER" id="PTHR45614:SF274">
    <property type="entry name" value="MYB-LIKE DNA-BINDING PROTEIN"/>
    <property type="match status" value="1"/>
</dbReference>
<feature type="domain" description="HTH myb-type" evidence="2">
    <location>
        <begin position="178"/>
        <end position="232"/>
    </location>
</feature>
<proteinExistence type="predicted"/>
<dbReference type="Proteomes" id="UP001162131">
    <property type="component" value="Unassembled WGS sequence"/>
</dbReference>